<dbReference type="Proteomes" id="UP000729402">
    <property type="component" value="Unassembled WGS sequence"/>
</dbReference>
<comment type="caution">
    <text evidence="2">The sequence shown here is derived from an EMBL/GenBank/DDBJ whole genome shotgun (WGS) entry which is preliminary data.</text>
</comment>
<proteinExistence type="predicted"/>
<reference evidence="2" key="2">
    <citation type="submission" date="2021-02" db="EMBL/GenBank/DDBJ databases">
        <authorList>
            <person name="Kimball J.A."/>
            <person name="Haas M.W."/>
            <person name="Macchietto M."/>
            <person name="Kono T."/>
            <person name="Duquette J."/>
            <person name="Shao M."/>
        </authorList>
    </citation>
    <scope>NUCLEOTIDE SEQUENCE</scope>
    <source>
        <tissue evidence="2">Fresh leaf tissue</tissue>
    </source>
</reference>
<evidence type="ECO:0000313" key="2">
    <source>
        <dbReference type="EMBL" id="KAG8050643.1"/>
    </source>
</evidence>
<feature type="compositionally biased region" description="Basic and acidic residues" evidence="1">
    <location>
        <begin position="164"/>
        <end position="177"/>
    </location>
</feature>
<reference evidence="2" key="1">
    <citation type="journal article" date="2021" name="bioRxiv">
        <title>Whole Genome Assembly and Annotation of Northern Wild Rice, Zizania palustris L., Supports a Whole Genome Duplication in the Zizania Genus.</title>
        <authorList>
            <person name="Haas M."/>
            <person name="Kono T."/>
            <person name="Macchietto M."/>
            <person name="Millas R."/>
            <person name="McGilp L."/>
            <person name="Shao M."/>
            <person name="Duquette J."/>
            <person name="Hirsch C.N."/>
            <person name="Kimball J."/>
        </authorList>
    </citation>
    <scope>NUCLEOTIDE SEQUENCE</scope>
    <source>
        <tissue evidence="2">Fresh leaf tissue</tissue>
    </source>
</reference>
<name>A0A8J5VKL9_ZIZPA</name>
<feature type="compositionally biased region" description="Basic and acidic residues" evidence="1">
    <location>
        <begin position="130"/>
        <end position="144"/>
    </location>
</feature>
<feature type="region of interest" description="Disordered" evidence="1">
    <location>
        <begin position="1"/>
        <end position="177"/>
    </location>
</feature>
<accession>A0A8J5VKL9</accession>
<sequence length="192" mass="18831">MAGGRGGGASEVIERPTAARGAPHGRPGHGRGGEKGGGAPEAWGRPAAPDPVAPASGPGGAGGAAAKKRGGRPVAVEPATPSSKQGGGRPTASKPGGVGRRRPIWPPRCQIRADPTMVAVPSPHGGGAIGKREEEAVGDEKEKTGLAGGGSPAMEAAVTAPVAGEKRGEGGEPKADTMKEELDRFLSLELGG</sequence>
<dbReference type="AlphaFoldDB" id="A0A8J5VKL9"/>
<organism evidence="2 3">
    <name type="scientific">Zizania palustris</name>
    <name type="common">Northern wild rice</name>
    <dbReference type="NCBI Taxonomy" id="103762"/>
    <lineage>
        <taxon>Eukaryota</taxon>
        <taxon>Viridiplantae</taxon>
        <taxon>Streptophyta</taxon>
        <taxon>Embryophyta</taxon>
        <taxon>Tracheophyta</taxon>
        <taxon>Spermatophyta</taxon>
        <taxon>Magnoliopsida</taxon>
        <taxon>Liliopsida</taxon>
        <taxon>Poales</taxon>
        <taxon>Poaceae</taxon>
        <taxon>BOP clade</taxon>
        <taxon>Oryzoideae</taxon>
        <taxon>Oryzeae</taxon>
        <taxon>Zizaniinae</taxon>
        <taxon>Zizania</taxon>
    </lineage>
</organism>
<keyword evidence="3" id="KW-1185">Reference proteome</keyword>
<evidence type="ECO:0000313" key="3">
    <source>
        <dbReference type="Proteomes" id="UP000729402"/>
    </source>
</evidence>
<evidence type="ECO:0000256" key="1">
    <source>
        <dbReference type="SAM" id="MobiDB-lite"/>
    </source>
</evidence>
<protein>
    <submittedName>
        <fullName evidence="2">Uncharacterized protein</fullName>
    </submittedName>
</protein>
<gene>
    <name evidence="2" type="ORF">GUJ93_ZPchr0009g1454</name>
</gene>
<feature type="compositionally biased region" description="Low complexity" evidence="1">
    <location>
        <begin position="15"/>
        <end position="25"/>
    </location>
</feature>
<dbReference type="EMBL" id="JAAALK010000289">
    <property type="protein sequence ID" value="KAG8050643.1"/>
    <property type="molecule type" value="Genomic_DNA"/>
</dbReference>